<dbReference type="EMBL" id="BBXV01000029">
    <property type="protein sequence ID" value="GAQ18585.1"/>
    <property type="molecule type" value="Genomic_DNA"/>
</dbReference>
<comment type="caution">
    <text evidence="2">The sequence shown here is derived from an EMBL/GenBank/DDBJ whole genome shotgun (WGS) entry which is preliminary data.</text>
</comment>
<dbReference type="AlphaFoldDB" id="A0A0U9H9W0"/>
<gene>
    <name evidence="2" type="ORF">OPHB3_2526</name>
</gene>
<keyword evidence="1" id="KW-0812">Transmembrane</keyword>
<protein>
    <recommendedName>
        <fullName evidence="4">DUF4129 domain-containing protein</fullName>
    </recommendedName>
</protein>
<feature type="transmembrane region" description="Helical" evidence="1">
    <location>
        <begin position="62"/>
        <end position="78"/>
    </location>
</feature>
<organism evidence="2 3">
    <name type="scientific">Oceanobacillus picturae</name>
    <dbReference type="NCBI Taxonomy" id="171693"/>
    <lineage>
        <taxon>Bacteria</taxon>
        <taxon>Bacillati</taxon>
        <taxon>Bacillota</taxon>
        <taxon>Bacilli</taxon>
        <taxon>Bacillales</taxon>
        <taxon>Bacillaceae</taxon>
        <taxon>Oceanobacillus</taxon>
    </lineage>
</organism>
<sequence>MLNSHATTRYAYHFVSEALIIFMVLMPWFHHSLMWVPYWSYLVVILVVCFIFSLFTTYTNNYIAYVLVAPILFGVFFLLDYPMLYSIVLSGLLVFRYINIRKEDIISRESSYILLTLLLMVVVGMLVPDIRAMLFPFLVILLNVIGYLWSHLAALSKTERKQVDKKLIPAFVGILIAGALLIYLTYDLFSWMMTNLFYGVISLIGGTLSWFANLLQFIETPEHGWPDQENQMEAGDGYWNKIENNSLMEQITPYLAIAAVITLVLFAIVILVLFWRKRFKKPLSVEEADSSVSYSELDSHPEMDSGRISRFNRWLNKPKHPIRKLVYQFERKAHKNKKGRRKYETIEEWFNRIEVNADLEIYQKVRYGEMEQVSESDVAKLRSAIKEADLQFDVNQ</sequence>
<dbReference type="RefSeq" id="WP_153004906.1">
    <property type="nucleotide sequence ID" value="NZ_BBXV01000029.1"/>
</dbReference>
<proteinExistence type="predicted"/>
<feature type="transmembrane region" description="Helical" evidence="1">
    <location>
        <begin position="36"/>
        <end position="55"/>
    </location>
</feature>
<reference evidence="2 3" key="2">
    <citation type="journal article" date="2016" name="Genome Announc.">
        <title>Draft Genome Sequence of Oceanobacillus picturae Heshi-B3, Isolated from Fermented Rice Bran in a Traditional Japanese Seafood Dish.</title>
        <authorList>
            <person name="Akuzawa S."/>
            <person name="Nagaoka J."/>
            <person name="Kanekatsu M."/>
            <person name="Kanesaki Y."/>
            <person name="Suzuki T."/>
        </authorList>
    </citation>
    <scope>NUCLEOTIDE SEQUENCE [LARGE SCALE GENOMIC DNA]</scope>
    <source>
        <strain evidence="2 3">Heshi-B3</strain>
    </source>
</reference>
<evidence type="ECO:0000313" key="2">
    <source>
        <dbReference type="EMBL" id="GAQ18585.1"/>
    </source>
</evidence>
<evidence type="ECO:0000313" key="3">
    <source>
        <dbReference type="Proteomes" id="UP000052946"/>
    </source>
</evidence>
<reference evidence="3" key="1">
    <citation type="submission" date="2015-07" db="EMBL/GenBank/DDBJ databases">
        <title>Draft Genome Sequence of Oceanobacillus picturae Heshi-B3 that Was Isolated from Fermented Rice Bran with Aging Salted Mackerel, Which Was Named Heshiko as Traditional Fermented Seafood in Japan.</title>
        <authorList>
            <person name="Akuzawa S."/>
            <person name="Nakagawa J."/>
            <person name="Kanekatsu T."/>
            <person name="Kanesaki Y."/>
            <person name="Suzuki T."/>
        </authorList>
    </citation>
    <scope>NUCLEOTIDE SEQUENCE [LARGE SCALE GENOMIC DNA]</scope>
    <source>
        <strain evidence="3">Heshi-B3</strain>
    </source>
</reference>
<feature type="transmembrane region" description="Helical" evidence="1">
    <location>
        <begin position="167"/>
        <end position="186"/>
    </location>
</feature>
<keyword evidence="1" id="KW-1133">Transmembrane helix</keyword>
<evidence type="ECO:0008006" key="4">
    <source>
        <dbReference type="Google" id="ProtNLM"/>
    </source>
</evidence>
<feature type="transmembrane region" description="Helical" evidence="1">
    <location>
        <begin position="112"/>
        <end position="128"/>
    </location>
</feature>
<name>A0A0U9H9W0_9BACI</name>
<feature type="transmembrane region" description="Helical" evidence="1">
    <location>
        <begin position="134"/>
        <end position="155"/>
    </location>
</feature>
<dbReference type="Proteomes" id="UP000052946">
    <property type="component" value="Unassembled WGS sequence"/>
</dbReference>
<feature type="transmembrane region" description="Helical" evidence="1">
    <location>
        <begin position="254"/>
        <end position="275"/>
    </location>
</feature>
<dbReference type="OrthoDB" id="2352496at2"/>
<feature type="transmembrane region" description="Helical" evidence="1">
    <location>
        <begin position="12"/>
        <end position="30"/>
    </location>
</feature>
<evidence type="ECO:0000256" key="1">
    <source>
        <dbReference type="SAM" id="Phobius"/>
    </source>
</evidence>
<keyword evidence="1" id="KW-0472">Membrane</keyword>
<accession>A0A0U9H9W0</accession>